<dbReference type="PROSITE" id="PS51257">
    <property type="entry name" value="PROKAR_LIPOPROTEIN"/>
    <property type="match status" value="1"/>
</dbReference>
<sequence>MRRVLALAMACLMLSGCGPVRTEPWDNEVAQTDGTEIAYVPLDDRPDNVERVVYLAESLGYTLSMPERDDYRTALDGQPCNENGTQSGDRGELFRWVLDREAAGCDRYVLSMDQLLSGGLVNSRAMYNHEDISLPGAEGGEMAETYSEYELMGLLLSTLAEDADNQVWLLESVMRLAPTVGYQGGTLEDYNALRSYGAQPRPELAGEALVLGTVEESYRLGADGETLDLAVYGLTEAEAGEYLAARGRKLELSHTMMEMVTGLKAENIHVLIGIDDSSEENSIQKNEIAYLRSLLREGDALLSGVDDLAFKAVAKLYLEESGWEGANVSVSYFGGTEDRPACDYDYQSLETIMEEHLAFFGLKEEDVILYADLLVLVLTQPADPEQAETYCRELVEFLKNKQESGIPTILIDASNGSYGTMFHEMLTKEVQLGWLVSYAGFLDMAIVTGTALSHGVARYAFLRSGEQTEATERAFLRTVADSILKDFCYKHIVREDLLAYIRNDLGGDPNNFWLPNIDREAILGRLESGMAAATAPVIRNLERSNFISDLPPNYAERGWGGIALKNYRFPWDRAFEIGVDIQLGEFTEPHERVLGVYYQ</sequence>
<dbReference type="Proteomes" id="UP000679848">
    <property type="component" value="Chromosome"/>
</dbReference>
<dbReference type="KEGG" id="pfaa:MM59RIKEN_06770"/>
<evidence type="ECO:0000313" key="3">
    <source>
        <dbReference type="Proteomes" id="UP000679848"/>
    </source>
</evidence>
<dbReference type="InterPro" id="IPR025394">
    <property type="entry name" value="DUF4127"/>
</dbReference>
<reference evidence="2" key="1">
    <citation type="submission" date="2020-09" db="EMBL/GenBank/DDBJ databases">
        <title>New species isolated from human feces.</title>
        <authorList>
            <person name="Kitahara M."/>
            <person name="Shigeno Y."/>
            <person name="Shime M."/>
            <person name="Matsumoto Y."/>
            <person name="Nakamura S."/>
            <person name="Motooka D."/>
            <person name="Fukuoka S."/>
            <person name="Nishikawa H."/>
            <person name="Benno Y."/>
        </authorList>
    </citation>
    <scope>NUCLEOTIDE SEQUENCE</scope>
    <source>
        <strain evidence="2">MM59</strain>
    </source>
</reference>
<keyword evidence="1" id="KW-0732">Signal</keyword>
<accession>A0A810Q4V8</accession>
<evidence type="ECO:0000256" key="1">
    <source>
        <dbReference type="SAM" id="SignalP"/>
    </source>
</evidence>
<dbReference type="Pfam" id="PF13552">
    <property type="entry name" value="DUF4127"/>
    <property type="match status" value="2"/>
</dbReference>
<organism evidence="2 3">
    <name type="scientific">Pusillibacter faecalis</name>
    <dbReference type="NCBI Taxonomy" id="2714358"/>
    <lineage>
        <taxon>Bacteria</taxon>
        <taxon>Bacillati</taxon>
        <taxon>Bacillota</taxon>
        <taxon>Clostridia</taxon>
        <taxon>Eubacteriales</taxon>
        <taxon>Oscillospiraceae</taxon>
        <taxon>Pusillibacter</taxon>
    </lineage>
</organism>
<gene>
    <name evidence="2" type="ORF">MM59RIKEN_06770</name>
</gene>
<dbReference type="AlphaFoldDB" id="A0A810Q4V8"/>
<proteinExistence type="predicted"/>
<keyword evidence="3" id="KW-1185">Reference proteome</keyword>
<feature type="signal peptide" evidence="1">
    <location>
        <begin position="1"/>
        <end position="22"/>
    </location>
</feature>
<feature type="chain" id="PRO_5032602593" description="DUF4127 family protein" evidence="1">
    <location>
        <begin position="23"/>
        <end position="599"/>
    </location>
</feature>
<evidence type="ECO:0000313" key="2">
    <source>
        <dbReference type="EMBL" id="BCK83358.1"/>
    </source>
</evidence>
<name>A0A810Q4V8_9FIRM</name>
<protein>
    <recommendedName>
        <fullName evidence="4">DUF4127 family protein</fullName>
    </recommendedName>
</protein>
<dbReference type="EMBL" id="AP023420">
    <property type="protein sequence ID" value="BCK83358.1"/>
    <property type="molecule type" value="Genomic_DNA"/>
</dbReference>
<evidence type="ECO:0008006" key="4">
    <source>
        <dbReference type="Google" id="ProtNLM"/>
    </source>
</evidence>